<proteinExistence type="predicted"/>
<gene>
    <name evidence="1" type="ORF">A3Q56_01121</name>
</gene>
<accession>A0A177BA16</accession>
<dbReference type="PANTHER" id="PTHR13156">
    <property type="entry name" value="NADH-UBIQUINONE OXIDOREDUCTASE 13 KD-A SUBUNIT"/>
    <property type="match status" value="1"/>
</dbReference>
<evidence type="ECO:0000313" key="2">
    <source>
        <dbReference type="Proteomes" id="UP000078046"/>
    </source>
</evidence>
<dbReference type="GO" id="GO:0005739">
    <property type="term" value="C:mitochondrion"/>
    <property type="evidence" value="ECO:0007669"/>
    <property type="project" value="GOC"/>
</dbReference>
<evidence type="ECO:0000313" key="1">
    <source>
        <dbReference type="EMBL" id="OAF71086.1"/>
    </source>
</evidence>
<reference evidence="1 2" key="1">
    <citation type="submission" date="2016-04" db="EMBL/GenBank/DDBJ databases">
        <title>The genome of Intoshia linei affirms orthonectids as highly simplified spiralians.</title>
        <authorList>
            <person name="Mikhailov K.V."/>
            <person name="Slusarev G.S."/>
            <person name="Nikitin M.A."/>
            <person name="Logacheva M.D."/>
            <person name="Penin A."/>
            <person name="Aleoshin V."/>
            <person name="Panchin Y.V."/>
        </authorList>
    </citation>
    <scope>NUCLEOTIDE SEQUENCE [LARGE SCALE GENOMIC DNA]</scope>
    <source>
        <strain evidence="1">Intl2013</strain>
        <tissue evidence="1">Whole animal</tissue>
    </source>
</reference>
<organism evidence="1 2">
    <name type="scientific">Intoshia linei</name>
    <dbReference type="NCBI Taxonomy" id="1819745"/>
    <lineage>
        <taxon>Eukaryota</taxon>
        <taxon>Metazoa</taxon>
        <taxon>Spiralia</taxon>
        <taxon>Lophotrochozoa</taxon>
        <taxon>Mesozoa</taxon>
        <taxon>Orthonectida</taxon>
        <taxon>Rhopaluridae</taxon>
        <taxon>Intoshia</taxon>
    </lineage>
</organism>
<sequence length="131" mass="14958">MNFFKILRPIRLQILCFAKSCRIIKSENSKTSTLTHTGHDYDADDKRNVLFVDGPKYVNPRHAIDFITKDPVVLCDNPKVYSHSGGALGHPKVFINLKTRRSRHMQGSLKTPIKGLLASLHLFLTKRLFLQ</sequence>
<dbReference type="EMBL" id="LWCA01000081">
    <property type="protein sequence ID" value="OAF71086.1"/>
    <property type="molecule type" value="Genomic_DNA"/>
</dbReference>
<name>A0A177BA16_9BILA</name>
<dbReference type="Proteomes" id="UP000078046">
    <property type="component" value="Unassembled WGS sequence"/>
</dbReference>
<dbReference type="PANTHER" id="PTHR13156:SF0">
    <property type="entry name" value="NADH DEHYDROGENASE [UBIQUINONE] IRON-SULFUR PROTEIN 6, MITOCHONDRIAL"/>
    <property type="match status" value="1"/>
</dbReference>
<protein>
    <submittedName>
        <fullName evidence="1">Uncharacterized protein</fullName>
    </submittedName>
</protein>
<comment type="caution">
    <text evidence="1">The sequence shown here is derived from an EMBL/GenBank/DDBJ whole genome shotgun (WGS) entry which is preliminary data.</text>
</comment>
<dbReference type="OrthoDB" id="307899at2759"/>
<dbReference type="GO" id="GO:0006120">
    <property type="term" value="P:mitochondrial electron transport, NADH to ubiquinone"/>
    <property type="evidence" value="ECO:0007669"/>
    <property type="project" value="TreeGrafter"/>
</dbReference>
<keyword evidence="2" id="KW-1185">Reference proteome</keyword>
<dbReference type="AlphaFoldDB" id="A0A177BA16"/>